<evidence type="ECO:0000313" key="8">
    <source>
        <dbReference type="EMBL" id="KAJ6328894.1"/>
    </source>
</evidence>
<comment type="subcellular location">
    <subcellularLocation>
        <location evidence="1">Nucleus</location>
    </subcellularLocation>
</comment>
<dbReference type="Pfam" id="PF02365">
    <property type="entry name" value="NAM"/>
    <property type="match status" value="1"/>
</dbReference>
<keyword evidence="6" id="KW-1133">Transmembrane helix</keyword>
<dbReference type="Proteomes" id="UP001141253">
    <property type="component" value="Chromosome 14"/>
</dbReference>
<evidence type="ECO:0000313" key="9">
    <source>
        <dbReference type="Proteomes" id="UP001141253"/>
    </source>
</evidence>
<comment type="caution">
    <text evidence="8">The sequence shown here is derived from an EMBL/GenBank/DDBJ whole genome shotgun (WGS) entry which is preliminary data.</text>
</comment>
<name>A0ABQ9AB06_9ROSI</name>
<evidence type="ECO:0000256" key="4">
    <source>
        <dbReference type="ARBA" id="ARBA00023163"/>
    </source>
</evidence>
<reference evidence="8" key="1">
    <citation type="submission" date="2022-10" db="EMBL/GenBank/DDBJ databases">
        <authorList>
            <person name="Hyden B.L."/>
            <person name="Feng K."/>
            <person name="Yates T."/>
            <person name="Jawdy S."/>
            <person name="Smart L.B."/>
            <person name="Muchero W."/>
        </authorList>
    </citation>
    <scope>NUCLEOTIDE SEQUENCE</scope>
    <source>
        <tissue evidence="8">Shoot tip</tissue>
    </source>
</reference>
<feature type="domain" description="NAC" evidence="7">
    <location>
        <begin position="2"/>
        <end position="150"/>
    </location>
</feature>
<keyword evidence="6" id="KW-0812">Transmembrane</keyword>
<dbReference type="InterPro" id="IPR003441">
    <property type="entry name" value="NAC-dom"/>
</dbReference>
<keyword evidence="9" id="KW-1185">Reference proteome</keyword>
<keyword evidence="6" id="KW-0472">Membrane</keyword>
<dbReference type="SUPFAM" id="SSF101941">
    <property type="entry name" value="NAC domain"/>
    <property type="match status" value="1"/>
</dbReference>
<feature type="transmembrane region" description="Helical" evidence="6">
    <location>
        <begin position="435"/>
        <end position="452"/>
    </location>
</feature>
<dbReference type="PROSITE" id="PS51005">
    <property type="entry name" value="NAC"/>
    <property type="match status" value="1"/>
</dbReference>
<evidence type="ECO:0000256" key="3">
    <source>
        <dbReference type="ARBA" id="ARBA00023125"/>
    </source>
</evidence>
<keyword evidence="3" id="KW-0238">DNA-binding</keyword>
<organism evidence="8 9">
    <name type="scientific">Salix suchowensis</name>
    <dbReference type="NCBI Taxonomy" id="1278906"/>
    <lineage>
        <taxon>Eukaryota</taxon>
        <taxon>Viridiplantae</taxon>
        <taxon>Streptophyta</taxon>
        <taxon>Embryophyta</taxon>
        <taxon>Tracheophyta</taxon>
        <taxon>Spermatophyta</taxon>
        <taxon>Magnoliopsida</taxon>
        <taxon>eudicotyledons</taxon>
        <taxon>Gunneridae</taxon>
        <taxon>Pentapetalae</taxon>
        <taxon>rosids</taxon>
        <taxon>fabids</taxon>
        <taxon>Malpighiales</taxon>
        <taxon>Salicaceae</taxon>
        <taxon>Saliceae</taxon>
        <taxon>Salix</taxon>
    </lineage>
</organism>
<sequence length="459" mass="51496">MTPVGFRFHPTVEEIIDYYLANKLEGRDYLVDDHIGEIDHLYQKDPWDIPEIESADRVWYFFCRLDFKHADGKRINRKTKNGNWKVTGKPRDIKRGGTNEVIGTKRNVVFLQKCPASKKLVGTGWVIHEFQSRISPPDERALVLCKLKDRGDKSAADLPNDEGEASRFMGSDFDNNAAETQNREVDELWRLSLINSDEDDINFSLPLQSQIHLQNSLVGEEDLHLADSFLVFPDEYGSENAAFSHPSTYTLQSGSENAAFSHPSTYILQSSSHAYEEPANLYGGHGDLKIARQLHMAHGDDILLMGASSVGSTTATRHEHIESMQSGGEVIPETRQPRPPAIMPETRQPPAPVMAPKFVEREKVSHKDIPFQGMISRSFIPKAEVGIKESSGIAESDRKIVPVTNPKPRSNDSARKGRFIHHETTISSHRSCPPSVYLLNAVLGVVLFLIMLREALIVH</sequence>
<keyword evidence="5" id="KW-0539">Nucleus</keyword>
<dbReference type="PANTHER" id="PTHR31989">
    <property type="entry name" value="NAC DOMAIN-CONTAINING PROTEIN 82-RELATED"/>
    <property type="match status" value="1"/>
</dbReference>
<accession>A0ABQ9AB06</accession>
<gene>
    <name evidence="8" type="ORF">OIU77_010551</name>
</gene>
<evidence type="ECO:0000256" key="1">
    <source>
        <dbReference type="ARBA" id="ARBA00004123"/>
    </source>
</evidence>
<protein>
    <recommendedName>
        <fullName evidence="7">NAC domain-containing protein</fullName>
    </recommendedName>
</protein>
<evidence type="ECO:0000256" key="2">
    <source>
        <dbReference type="ARBA" id="ARBA00023015"/>
    </source>
</evidence>
<dbReference type="InterPro" id="IPR036093">
    <property type="entry name" value="NAC_dom_sf"/>
</dbReference>
<dbReference type="EMBL" id="JAPFFI010000022">
    <property type="protein sequence ID" value="KAJ6328894.1"/>
    <property type="molecule type" value="Genomic_DNA"/>
</dbReference>
<keyword evidence="2" id="KW-0805">Transcription regulation</keyword>
<reference evidence="8" key="2">
    <citation type="journal article" date="2023" name="Int. J. Mol. Sci.">
        <title>De Novo Assembly and Annotation of 11 Diverse Shrub Willow (Salix) Genomes Reveals Novel Gene Organization in Sex-Linked Regions.</title>
        <authorList>
            <person name="Hyden B."/>
            <person name="Feng K."/>
            <person name="Yates T.B."/>
            <person name="Jawdy S."/>
            <person name="Cereghino C."/>
            <person name="Smart L.B."/>
            <person name="Muchero W."/>
        </authorList>
    </citation>
    <scope>NUCLEOTIDE SEQUENCE</scope>
    <source>
        <tissue evidence="8">Shoot tip</tissue>
    </source>
</reference>
<evidence type="ECO:0000256" key="6">
    <source>
        <dbReference type="SAM" id="Phobius"/>
    </source>
</evidence>
<keyword evidence="4" id="KW-0804">Transcription</keyword>
<evidence type="ECO:0000256" key="5">
    <source>
        <dbReference type="ARBA" id="ARBA00023242"/>
    </source>
</evidence>
<dbReference type="Gene3D" id="2.170.150.80">
    <property type="entry name" value="NAC domain"/>
    <property type="match status" value="1"/>
</dbReference>
<proteinExistence type="predicted"/>
<evidence type="ECO:0000259" key="7">
    <source>
        <dbReference type="PROSITE" id="PS51005"/>
    </source>
</evidence>